<dbReference type="InterPro" id="IPR055568">
    <property type="entry name" value="DUF7144"/>
</dbReference>
<name>A0ABT4CH08_9ACTN</name>
<feature type="transmembrane region" description="Helical" evidence="1">
    <location>
        <begin position="20"/>
        <end position="44"/>
    </location>
</feature>
<dbReference type="EMBL" id="JAPPUX010000004">
    <property type="protein sequence ID" value="MCY4727434.1"/>
    <property type="molecule type" value="Genomic_DNA"/>
</dbReference>
<protein>
    <recommendedName>
        <fullName evidence="2">DUF7144 domain-containing protein</fullName>
    </recommendedName>
</protein>
<keyword evidence="1" id="KW-0812">Transmembrane</keyword>
<sequence length="142" mass="15226">MSTSAPVQDRRSTGGAWSGWIVFASTLMVILGCFHAIAGLVGIFDEDYYRVGESGLVVSVDYATWGWTHLLLGILVAGAGGALLRGAMWARIVAIVLAVASSIANLVFMAAYPLWSLIMITVNFLVIYAVTVHGDRRSLEGY</sequence>
<feature type="domain" description="DUF7144" evidence="2">
    <location>
        <begin position="20"/>
        <end position="134"/>
    </location>
</feature>
<dbReference type="Pfam" id="PF23636">
    <property type="entry name" value="DUF7144"/>
    <property type="match status" value="1"/>
</dbReference>
<evidence type="ECO:0000259" key="2">
    <source>
        <dbReference type="Pfam" id="PF23636"/>
    </source>
</evidence>
<evidence type="ECO:0000313" key="4">
    <source>
        <dbReference type="Proteomes" id="UP001074726"/>
    </source>
</evidence>
<feature type="transmembrane region" description="Helical" evidence="1">
    <location>
        <begin position="89"/>
        <end position="108"/>
    </location>
</feature>
<dbReference type="Proteomes" id="UP001074726">
    <property type="component" value="Unassembled WGS sequence"/>
</dbReference>
<feature type="transmembrane region" description="Helical" evidence="1">
    <location>
        <begin position="64"/>
        <end position="84"/>
    </location>
</feature>
<gene>
    <name evidence="3" type="ORF">NYO98_14190</name>
</gene>
<evidence type="ECO:0000313" key="3">
    <source>
        <dbReference type="EMBL" id="MCY4727434.1"/>
    </source>
</evidence>
<dbReference type="RefSeq" id="WP_268112392.1">
    <property type="nucleotide sequence ID" value="NZ_JAPPUX010000004.1"/>
</dbReference>
<feature type="transmembrane region" description="Helical" evidence="1">
    <location>
        <begin position="114"/>
        <end position="132"/>
    </location>
</feature>
<keyword evidence="1" id="KW-1133">Transmembrane helix</keyword>
<proteinExistence type="predicted"/>
<comment type="caution">
    <text evidence="3">The sequence shown here is derived from an EMBL/GenBank/DDBJ whole genome shotgun (WGS) entry which is preliminary data.</text>
</comment>
<keyword evidence="1" id="KW-0472">Membrane</keyword>
<evidence type="ECO:0000256" key="1">
    <source>
        <dbReference type="SAM" id="Phobius"/>
    </source>
</evidence>
<accession>A0ABT4CH08</accession>
<keyword evidence="4" id="KW-1185">Reference proteome</keyword>
<organism evidence="3 4">
    <name type="scientific">Nocardioides pini</name>
    <dbReference type="NCBI Taxonomy" id="2975053"/>
    <lineage>
        <taxon>Bacteria</taxon>
        <taxon>Bacillati</taxon>
        <taxon>Actinomycetota</taxon>
        <taxon>Actinomycetes</taxon>
        <taxon>Propionibacteriales</taxon>
        <taxon>Nocardioidaceae</taxon>
        <taxon>Nocardioides</taxon>
    </lineage>
</organism>
<reference evidence="3" key="1">
    <citation type="submission" date="2022-08" db="EMBL/GenBank/DDBJ databases">
        <title>Genome sequencing of Nocardioides sp. STR2.</title>
        <authorList>
            <person name="So Y."/>
        </authorList>
    </citation>
    <scope>NUCLEOTIDE SEQUENCE</scope>
    <source>
        <strain evidence="3">STR2</strain>
    </source>
</reference>